<evidence type="ECO:0000256" key="1">
    <source>
        <dbReference type="ARBA" id="ARBA00004323"/>
    </source>
</evidence>
<keyword evidence="4 8" id="KW-0812">Transmembrane</keyword>
<dbReference type="PANTHER" id="PTHR20961">
    <property type="entry name" value="GLYCOSYLTRANSFERASE"/>
    <property type="match status" value="1"/>
</dbReference>
<accession>A0A5D3CB36</accession>
<dbReference type="GO" id="GO:0000139">
    <property type="term" value="C:Golgi membrane"/>
    <property type="evidence" value="ECO:0007669"/>
    <property type="project" value="UniProtKB-SubCell"/>
</dbReference>
<sequence length="820" mass="92635">MVVKGLQQSKSQSRATKTTNNLVCPKLFLYLLSISALLSILFHIHSLHHHVLPPPPSSIVAKLRRSVTFLPLKDLRYSNKALVGHTWFMSSLYDIQEEGEVQYQQFPSPVVDGDERMLCLKGRDTHDGSWNYYGLAWPEGLPENATVMKGVSFVSYNHYDYQNIWHGLSALMPFVAWHQIQGKCEVPERWILYHWGELRLRMGKWVNTLMEATFGAPIRIEAFEGISEGQPVCFEKAVVMRHNEGGMSRQRRMETYDFMRCKARLLCNLTSPEPLSGAVGMTMLMRTGPRSFRNETTVAEIFGKECAKVAGCRLTVAYSNNLTFCEQVSLMGKTDILISPHGAQLTNMILMNRNSSVMEFFPKGWLELAGIGQYVYHWLASWSGMKHQGAWRDPNSTLPCPYSPNDRRCMSFYKGGTIGYNRTYFSEWAKSVLNEVKMRKIEEATKFTTNQEAKHVMFLKLESWKKACILRKASIFEGVLEVEVLEESLYLQRSFNLIRGWSELRSSRMVDFRKVTPSSANQLLLGDDRTFAVRSTALVEAIEPSSFREVTPPSTIQLLHGDDRAFAVRSTALIHRLDRSDRTPSSFGEERSDAFVVWRGNSALSDPTSTGGDRALALRSTALVGAIGHLRRMERSLCHQQFNFYWGTIELLPSDPSPSRSDRTLSSFGEATSSLVIQLLLGTIRLLSDNQTFVVRSIALVEAIGRLRRWRGDFAVSDPTSTGGRSSFCHQIHRLSRSEGRTDFCRQIHCPGKSDRAPSSFREVTPSSTIHFLLGDDRAFAIESTALVEAIGYLHRLERSDRTPSSFGEMEIALSSSSQG</sequence>
<proteinExistence type="predicted"/>
<evidence type="ECO:0000256" key="2">
    <source>
        <dbReference type="ARBA" id="ARBA00022676"/>
    </source>
</evidence>
<keyword evidence="6 8" id="KW-0472">Membrane</keyword>
<evidence type="ECO:0000256" key="5">
    <source>
        <dbReference type="ARBA" id="ARBA00022989"/>
    </source>
</evidence>
<dbReference type="PANTHER" id="PTHR20961:SF38">
    <property type="entry name" value="PROTEIN O-LINKED-MANNOSE BETA-1,4-N-ACETYLGLUCOSAMINYLTRANSFERASE 2"/>
    <property type="match status" value="1"/>
</dbReference>
<protein>
    <recommendedName>
        <fullName evidence="9">Glycosyltransferase 61 catalytic domain-containing protein</fullName>
    </recommendedName>
</protein>
<gene>
    <name evidence="10" type="ORF">E5676_scaffold544G00050</name>
</gene>
<evidence type="ECO:0000256" key="7">
    <source>
        <dbReference type="ARBA" id="ARBA00023180"/>
    </source>
</evidence>
<keyword evidence="7" id="KW-0325">Glycoprotein</keyword>
<dbReference type="GO" id="GO:0016763">
    <property type="term" value="F:pentosyltransferase activity"/>
    <property type="evidence" value="ECO:0007669"/>
    <property type="project" value="UniProtKB-ARBA"/>
</dbReference>
<dbReference type="InterPro" id="IPR049625">
    <property type="entry name" value="Glyco_transf_61_cat"/>
</dbReference>
<keyword evidence="2" id="KW-0328">Glycosyltransferase</keyword>
<keyword evidence="5 8" id="KW-1133">Transmembrane helix</keyword>
<evidence type="ECO:0000313" key="10">
    <source>
        <dbReference type="EMBL" id="TYK07539.1"/>
    </source>
</evidence>
<evidence type="ECO:0000256" key="4">
    <source>
        <dbReference type="ARBA" id="ARBA00022692"/>
    </source>
</evidence>
<evidence type="ECO:0000256" key="3">
    <source>
        <dbReference type="ARBA" id="ARBA00022679"/>
    </source>
</evidence>
<dbReference type="Pfam" id="PF04577">
    <property type="entry name" value="Glyco_transf_61"/>
    <property type="match status" value="1"/>
</dbReference>
<dbReference type="Proteomes" id="UP000321947">
    <property type="component" value="Unassembled WGS sequence"/>
</dbReference>
<comment type="subcellular location">
    <subcellularLocation>
        <location evidence="1">Golgi apparatus membrane</location>
        <topology evidence="1">Single-pass type II membrane protein</topology>
    </subcellularLocation>
</comment>
<evidence type="ECO:0000313" key="11">
    <source>
        <dbReference type="Proteomes" id="UP000321947"/>
    </source>
</evidence>
<name>A0A5D3CB36_CUCMM</name>
<organism evidence="10 11">
    <name type="scientific">Cucumis melo var. makuwa</name>
    <name type="common">Oriental melon</name>
    <dbReference type="NCBI Taxonomy" id="1194695"/>
    <lineage>
        <taxon>Eukaryota</taxon>
        <taxon>Viridiplantae</taxon>
        <taxon>Streptophyta</taxon>
        <taxon>Embryophyta</taxon>
        <taxon>Tracheophyta</taxon>
        <taxon>Spermatophyta</taxon>
        <taxon>Magnoliopsida</taxon>
        <taxon>eudicotyledons</taxon>
        <taxon>Gunneridae</taxon>
        <taxon>Pentapetalae</taxon>
        <taxon>rosids</taxon>
        <taxon>fabids</taxon>
        <taxon>Cucurbitales</taxon>
        <taxon>Cucurbitaceae</taxon>
        <taxon>Benincaseae</taxon>
        <taxon>Cucumis</taxon>
    </lineage>
</organism>
<comment type="caution">
    <text evidence="10">The sequence shown here is derived from an EMBL/GenBank/DDBJ whole genome shotgun (WGS) entry which is preliminary data.</text>
</comment>
<feature type="domain" description="Glycosyltransferase 61 catalytic" evidence="9">
    <location>
        <begin position="195"/>
        <end position="358"/>
    </location>
</feature>
<evidence type="ECO:0000259" key="9">
    <source>
        <dbReference type="Pfam" id="PF04577"/>
    </source>
</evidence>
<dbReference type="EMBL" id="SSTD01013212">
    <property type="protein sequence ID" value="TYK07539.1"/>
    <property type="molecule type" value="Genomic_DNA"/>
</dbReference>
<feature type="transmembrane region" description="Helical" evidence="8">
    <location>
        <begin position="27"/>
        <end position="47"/>
    </location>
</feature>
<dbReference type="AlphaFoldDB" id="A0A5D3CB36"/>
<reference evidence="10 11" key="1">
    <citation type="submission" date="2019-08" db="EMBL/GenBank/DDBJ databases">
        <title>Draft genome sequences of two oriental melons (Cucumis melo L. var makuwa).</title>
        <authorList>
            <person name="Kwon S.-Y."/>
        </authorList>
    </citation>
    <scope>NUCLEOTIDE SEQUENCE [LARGE SCALE GENOMIC DNA]</scope>
    <source>
        <strain evidence="11">cv. Chang Bougi</strain>
        <tissue evidence="10">Leaf</tissue>
    </source>
</reference>
<dbReference type="InterPro" id="IPR007657">
    <property type="entry name" value="Glycosyltransferase_61"/>
</dbReference>
<keyword evidence="3" id="KW-0808">Transferase</keyword>
<evidence type="ECO:0000256" key="6">
    <source>
        <dbReference type="ARBA" id="ARBA00023136"/>
    </source>
</evidence>
<evidence type="ECO:0000256" key="8">
    <source>
        <dbReference type="SAM" id="Phobius"/>
    </source>
</evidence>